<name>A0A1C7AFB9_9GAMM</name>
<keyword evidence="2 5" id="KW-0812">Transmembrane</keyword>
<evidence type="ECO:0000256" key="5">
    <source>
        <dbReference type="SAM" id="Phobius"/>
    </source>
</evidence>
<dbReference type="GO" id="GO:0016829">
    <property type="term" value="F:lyase activity"/>
    <property type="evidence" value="ECO:0007669"/>
    <property type="project" value="UniProtKB-KW"/>
</dbReference>
<reference evidence="6 7" key="1">
    <citation type="submission" date="2015-08" db="EMBL/GenBank/DDBJ databases">
        <title>Complete genome sequence of Sulfurifustis variabilis.</title>
        <authorList>
            <person name="Miura A."/>
            <person name="Kojima H."/>
            <person name="Fukui M."/>
        </authorList>
    </citation>
    <scope>NUCLEOTIDE SEQUENCE [LARGE SCALE GENOMIC DNA]</scope>
    <source>
        <strain evidence="7">skN76</strain>
    </source>
</reference>
<dbReference type="PANTHER" id="PTHR43359:SF1">
    <property type="entry name" value="FORMATE HYDROGENLYASE SUBUNIT 4-RELATED"/>
    <property type="match status" value="1"/>
</dbReference>
<dbReference type="EMBL" id="AP014936">
    <property type="protein sequence ID" value="BAU49983.1"/>
    <property type="molecule type" value="Genomic_DNA"/>
</dbReference>
<dbReference type="Proteomes" id="UP000218899">
    <property type="component" value="Chromosome"/>
</dbReference>
<sequence length="321" mass="34368">MTESPDTVVRWVAAAVQTALFVAAAPLLAGWIKRVKCHMQNRAAPSLLQPYRDLAKLFRKEIVLAENASWLFRTAPYVVFGAFVLAAAVVPLVAVHLPTAAIADVIVLVGFFALARFFQALAGLDIGTAFGGMGSSREMTVASLAEPAMLMAVFTLAMVASTTNLSVAIEHNLDAGLVLRPSFLFALLGLAMVAIAETGRIPVDNPATHLELTMLHEAMVLEYSGRHLALVEWAGQIKLMIYAVLIANIFFPWGIAQDFAPLALGVGMVAVAAKLAALGIALVVWETVIAKMRLFRVPQFLGFAFLLALLGMLTQVILETG</sequence>
<feature type="transmembrane region" description="Helical" evidence="5">
    <location>
        <begin position="175"/>
        <end position="196"/>
    </location>
</feature>
<organism evidence="6 7">
    <name type="scientific">Sulfurifustis variabilis</name>
    <dbReference type="NCBI Taxonomy" id="1675686"/>
    <lineage>
        <taxon>Bacteria</taxon>
        <taxon>Pseudomonadati</taxon>
        <taxon>Pseudomonadota</taxon>
        <taxon>Gammaproteobacteria</taxon>
        <taxon>Acidiferrobacterales</taxon>
        <taxon>Acidiferrobacteraceae</taxon>
        <taxon>Sulfurifustis</taxon>
    </lineage>
</organism>
<feature type="transmembrane region" description="Helical" evidence="5">
    <location>
        <begin position="239"/>
        <end position="256"/>
    </location>
</feature>
<gene>
    <name evidence="6" type="ORF">SVA_3447</name>
</gene>
<evidence type="ECO:0000313" key="7">
    <source>
        <dbReference type="Proteomes" id="UP000218899"/>
    </source>
</evidence>
<feature type="transmembrane region" description="Helical" evidence="5">
    <location>
        <begin position="77"/>
        <end position="99"/>
    </location>
</feature>
<feature type="transmembrane region" description="Helical" evidence="5">
    <location>
        <begin position="105"/>
        <end position="127"/>
    </location>
</feature>
<dbReference type="InterPro" id="IPR001694">
    <property type="entry name" value="NADH_UbQ_OxRdtase_su1/FPO"/>
</dbReference>
<comment type="subcellular location">
    <subcellularLocation>
        <location evidence="1">Membrane</location>
        <topology evidence="1">Multi-pass membrane protein</topology>
    </subcellularLocation>
</comment>
<protein>
    <submittedName>
        <fullName evidence="6">Formate hydrogenlyase</fullName>
    </submittedName>
</protein>
<evidence type="ECO:0000256" key="4">
    <source>
        <dbReference type="ARBA" id="ARBA00023136"/>
    </source>
</evidence>
<keyword evidence="3 5" id="KW-1133">Transmembrane helix</keyword>
<keyword evidence="7" id="KW-1185">Reference proteome</keyword>
<feature type="transmembrane region" description="Helical" evidence="5">
    <location>
        <begin position="262"/>
        <end position="285"/>
    </location>
</feature>
<dbReference type="InterPro" id="IPR052561">
    <property type="entry name" value="ComplexI_Subunit1"/>
</dbReference>
<feature type="transmembrane region" description="Helical" evidence="5">
    <location>
        <begin position="12"/>
        <end position="32"/>
    </location>
</feature>
<evidence type="ECO:0000313" key="6">
    <source>
        <dbReference type="EMBL" id="BAU49983.1"/>
    </source>
</evidence>
<keyword evidence="6" id="KW-0456">Lyase</keyword>
<dbReference type="GO" id="GO:0005886">
    <property type="term" value="C:plasma membrane"/>
    <property type="evidence" value="ECO:0007669"/>
    <property type="project" value="TreeGrafter"/>
</dbReference>
<evidence type="ECO:0000256" key="2">
    <source>
        <dbReference type="ARBA" id="ARBA00022692"/>
    </source>
</evidence>
<feature type="transmembrane region" description="Helical" evidence="5">
    <location>
        <begin position="297"/>
        <end position="318"/>
    </location>
</feature>
<proteinExistence type="predicted"/>
<keyword evidence="4 5" id="KW-0472">Membrane</keyword>
<evidence type="ECO:0000256" key="1">
    <source>
        <dbReference type="ARBA" id="ARBA00004141"/>
    </source>
</evidence>
<dbReference type="PANTHER" id="PTHR43359">
    <property type="entry name" value="FORMATE HYDROGENLYASE SUBUNIT 4"/>
    <property type="match status" value="1"/>
</dbReference>
<evidence type="ECO:0000256" key="3">
    <source>
        <dbReference type="ARBA" id="ARBA00022989"/>
    </source>
</evidence>
<dbReference type="KEGG" id="sva:SVA_3447"/>
<dbReference type="AlphaFoldDB" id="A0A1C7AFB9"/>
<accession>A0A1C7AFB9</accession>
<feature type="transmembrane region" description="Helical" evidence="5">
    <location>
        <begin position="148"/>
        <end position="169"/>
    </location>
</feature>
<dbReference type="Pfam" id="PF00146">
    <property type="entry name" value="NADHdh"/>
    <property type="match status" value="1"/>
</dbReference>